<dbReference type="GeneID" id="116212889"/>
<dbReference type="PROSITE" id="PS51375">
    <property type="entry name" value="PPR"/>
    <property type="match status" value="8"/>
</dbReference>
<dbReference type="FunFam" id="1.25.40.10:FF:000366">
    <property type="entry name" value="Pentatricopeptide (PPR) repeat-containing protein"/>
    <property type="match status" value="1"/>
</dbReference>
<dbReference type="SUPFAM" id="SSF48452">
    <property type="entry name" value="TPR-like"/>
    <property type="match status" value="1"/>
</dbReference>
<dbReference type="GO" id="GO:0003723">
    <property type="term" value="F:RNA binding"/>
    <property type="evidence" value="ECO:0007669"/>
    <property type="project" value="InterPro"/>
</dbReference>
<feature type="repeat" description="PPR" evidence="4">
    <location>
        <begin position="230"/>
        <end position="260"/>
    </location>
</feature>
<dbReference type="InterPro" id="IPR046960">
    <property type="entry name" value="PPR_At4g14850-like_plant"/>
</dbReference>
<dbReference type="NCBIfam" id="TIGR00756">
    <property type="entry name" value="PPR"/>
    <property type="match status" value="5"/>
</dbReference>
<dbReference type="InterPro" id="IPR046848">
    <property type="entry name" value="E_motif"/>
</dbReference>
<feature type="repeat" description="PPR" evidence="4">
    <location>
        <begin position="803"/>
        <end position="837"/>
    </location>
</feature>
<evidence type="ECO:0000256" key="4">
    <source>
        <dbReference type="PROSITE-ProRule" id="PRU00708"/>
    </source>
</evidence>
<dbReference type="Gene3D" id="1.25.40.10">
    <property type="entry name" value="Tetratricopeptide repeat domain"/>
    <property type="match status" value="6"/>
</dbReference>
<dbReference type="AlphaFoldDB" id="A0A6P8E0U5"/>
<dbReference type="PANTHER" id="PTHR47926">
    <property type="entry name" value="PENTATRICOPEPTIDE REPEAT-CONTAINING PROTEIN"/>
    <property type="match status" value="1"/>
</dbReference>
<dbReference type="PANTHER" id="PTHR47926:SF383">
    <property type="entry name" value="DYW DOMAIN-CONTAINING PROTEIN"/>
    <property type="match status" value="1"/>
</dbReference>
<reference evidence="7" key="2">
    <citation type="submission" date="2025-08" db="UniProtKB">
        <authorList>
            <consortium name="RefSeq"/>
        </authorList>
    </citation>
    <scope>IDENTIFICATION</scope>
    <source>
        <tissue evidence="7">Leaf</tissue>
    </source>
</reference>
<dbReference type="InterPro" id="IPR032867">
    <property type="entry name" value="DYW_dom"/>
</dbReference>
<dbReference type="OrthoDB" id="1859983at2759"/>
<reference evidence="6" key="1">
    <citation type="journal article" date="2020" name="Plant Biotechnol. J.">
        <title>The pomegranate (Punica granatum L.) draft genome dissects genetic divergence between soft- and hard-seeded cultivars.</title>
        <authorList>
            <person name="Luo X."/>
            <person name="Li H."/>
            <person name="Wu Z."/>
            <person name="Yao W."/>
            <person name="Zhao P."/>
            <person name="Cao D."/>
            <person name="Yu H."/>
            <person name="Li K."/>
            <person name="Poudel K."/>
            <person name="Zhao D."/>
            <person name="Zhang F."/>
            <person name="Xia X."/>
            <person name="Chen L."/>
            <person name="Wang Q."/>
            <person name="Jing D."/>
            <person name="Cao S."/>
        </authorList>
    </citation>
    <scope>NUCLEOTIDE SEQUENCE [LARGE SCALE GENOMIC DNA]</scope>
    <source>
        <strain evidence="6">cv. Tunisia</strain>
    </source>
</reference>
<dbReference type="Proteomes" id="UP000515151">
    <property type="component" value="Chromosome 7"/>
</dbReference>
<proteinExistence type="inferred from homology"/>
<feature type="repeat" description="PPR" evidence="4">
    <location>
        <begin position="362"/>
        <end position="396"/>
    </location>
</feature>
<keyword evidence="6" id="KW-1185">Reference proteome</keyword>
<dbReference type="RefSeq" id="XP_031403482.1">
    <property type="nucleotide sequence ID" value="XM_031547622.1"/>
</dbReference>
<keyword evidence="2" id="KW-0677">Repeat</keyword>
<feature type="repeat" description="PPR" evidence="4">
    <location>
        <begin position="666"/>
        <end position="700"/>
    </location>
</feature>
<feature type="repeat" description="PPR" evidence="4">
    <location>
        <begin position="159"/>
        <end position="194"/>
    </location>
</feature>
<feature type="repeat" description="PPR" evidence="4">
    <location>
        <begin position="566"/>
        <end position="600"/>
    </location>
</feature>
<sequence>MNALSKLDMSMVPSLLSPCSRLNPDPIIGYSLRANFGPLKSSTSSSPEAQTLTQGSSLLQEITRLCDSKKLSEAFTLLQEHSKDESFNPLDHASAVGCLLQACGHERDIEIGRKVHSLITMSGQHDDDGVVSNCLITMYSMCRSPLESRLVFDNLRERNLFQWNAMVSGYTRNELYDDALELFIEFVSVTEFKPDSFTLPCVVKACTGLLDAEWGRGIHGMAVKMELNGNVFVGNALIAMYGKCGYIEDALQLFEKMPDRNLVSWNSMLCVFPENGISQDSYHLFMEMLEEGFVPDVATLVTVLPVCANEGDIEIGMILHSMAVKLGLSRELKVNNALLDMYCKCGHVLTAEILFNNLDQKNVVSWNSMIAGYSREGDILRTFGLLRRMQLEEEKIMAKEVTILNVLPVFSDKSEIMSLKEVHGCVFRNYFQFNEMVANALIASYANCKSFCSAELVFYGIDDKTTSTWNALISGYAQNGQSMEAVESFHQMTASGLEPDSFTIGSIILACTHFRSLLWGKEIHAYMLRKGLESDTFIITSLLSLYTHCQKLVYARNLFERNENKDIVHWNAIISGCSQNGYLNEALALIRRMLSDSKKPHPIALSSIFGACSQLSALRLGRQLHCYALKSSLMEDLHVGCSIINMYGKCGSIEQSLKVFKQVERGVVSYNVIIAALAIHGRGKEAVKLFEEMRKFEIEPDEFTFIGLLMACSHSGMVDEGIMYLTHMRRIYSLKPKLEHYACAVDMLGRAGRVAEGLKLIDEMDEEPDVGILSSLLSCCRIYGNLDTGEKVARRLLELYPKRSESYVLLSNMYAKLGRWDDVRRVRAIMKENGVRKEVGCSWIEVGGKVYSFVVADNSHREIEKIRETWRSLEEKIREVGYEPDLDSVLHELGPEEKVDILRGHSEKLAISFGLLRTKAGTTLRICKNLRICVDCHRAAKAISKVVGREIIVRDNRRFHHFRDGSCSCGDYW</sequence>
<gene>
    <name evidence="7" type="primary">LOC116212889</name>
</gene>
<feature type="domain" description="DYW" evidence="5">
    <location>
        <begin position="881"/>
        <end position="973"/>
    </location>
</feature>
<comment type="similarity">
    <text evidence="1">Belongs to the PPR family. PCMP-H subfamily.</text>
</comment>
<evidence type="ECO:0000313" key="6">
    <source>
        <dbReference type="Proteomes" id="UP000515151"/>
    </source>
</evidence>
<dbReference type="FunFam" id="1.25.40.10:FF:000361">
    <property type="entry name" value="Pentatricopeptide repeat-containing protein chloroplastic"/>
    <property type="match status" value="2"/>
</dbReference>
<dbReference type="GO" id="GO:0005739">
    <property type="term" value="C:mitochondrion"/>
    <property type="evidence" value="ECO:0007669"/>
    <property type="project" value="UniProtKB-ARBA"/>
</dbReference>
<protein>
    <submittedName>
        <fullName evidence="7">Pentatricopeptide repeat-containing protein At1g18485</fullName>
    </submittedName>
</protein>
<dbReference type="Pfam" id="PF13041">
    <property type="entry name" value="PPR_2"/>
    <property type="match status" value="2"/>
</dbReference>
<feature type="repeat" description="PPR" evidence="4">
    <location>
        <begin position="261"/>
        <end position="295"/>
    </location>
</feature>
<dbReference type="Pfam" id="PF20431">
    <property type="entry name" value="E_motif"/>
    <property type="match status" value="1"/>
</dbReference>
<dbReference type="InterPro" id="IPR011990">
    <property type="entry name" value="TPR-like_helical_dom_sf"/>
</dbReference>
<evidence type="ECO:0000259" key="5">
    <source>
        <dbReference type="Pfam" id="PF14432"/>
    </source>
</evidence>
<dbReference type="Pfam" id="PF14432">
    <property type="entry name" value="DYW_deaminase"/>
    <property type="match status" value="1"/>
</dbReference>
<dbReference type="GO" id="GO:0008270">
    <property type="term" value="F:zinc ion binding"/>
    <property type="evidence" value="ECO:0007669"/>
    <property type="project" value="InterPro"/>
</dbReference>
<name>A0A6P8E0U5_PUNGR</name>
<comment type="similarity">
    <text evidence="3">Belongs to the PPR family. PCMP-E subfamily.</text>
</comment>
<dbReference type="FunFam" id="1.25.40.10:FF:000031">
    <property type="entry name" value="Pentatricopeptide repeat-containing protein mitochondrial"/>
    <property type="match status" value="1"/>
</dbReference>
<evidence type="ECO:0000256" key="1">
    <source>
        <dbReference type="ARBA" id="ARBA00006643"/>
    </source>
</evidence>
<evidence type="ECO:0000256" key="2">
    <source>
        <dbReference type="ARBA" id="ARBA00022737"/>
    </source>
</evidence>
<dbReference type="FunFam" id="1.25.40.10:FF:000205">
    <property type="entry name" value="Pentatricopeptide repeat-containing protein, mitochondrial"/>
    <property type="match status" value="1"/>
</dbReference>
<evidence type="ECO:0000313" key="7">
    <source>
        <dbReference type="RefSeq" id="XP_031403482.1"/>
    </source>
</evidence>
<dbReference type="Pfam" id="PF01535">
    <property type="entry name" value="PPR"/>
    <property type="match status" value="8"/>
</dbReference>
<feature type="repeat" description="PPR" evidence="4">
    <location>
        <begin position="465"/>
        <end position="499"/>
    </location>
</feature>
<dbReference type="InterPro" id="IPR002885">
    <property type="entry name" value="PPR_rpt"/>
</dbReference>
<dbReference type="GO" id="GO:0009451">
    <property type="term" value="P:RNA modification"/>
    <property type="evidence" value="ECO:0007669"/>
    <property type="project" value="InterPro"/>
</dbReference>
<evidence type="ECO:0000256" key="3">
    <source>
        <dbReference type="ARBA" id="ARBA00061659"/>
    </source>
</evidence>
<dbReference type="FunFam" id="1.25.40.10:FF:000344">
    <property type="entry name" value="Pentatricopeptide repeat-containing protein"/>
    <property type="match status" value="1"/>
</dbReference>
<organism evidence="6 7">
    <name type="scientific">Punica granatum</name>
    <name type="common">Pomegranate</name>
    <dbReference type="NCBI Taxonomy" id="22663"/>
    <lineage>
        <taxon>Eukaryota</taxon>
        <taxon>Viridiplantae</taxon>
        <taxon>Streptophyta</taxon>
        <taxon>Embryophyta</taxon>
        <taxon>Tracheophyta</taxon>
        <taxon>Spermatophyta</taxon>
        <taxon>Magnoliopsida</taxon>
        <taxon>eudicotyledons</taxon>
        <taxon>Gunneridae</taxon>
        <taxon>Pentapetalae</taxon>
        <taxon>rosids</taxon>
        <taxon>malvids</taxon>
        <taxon>Myrtales</taxon>
        <taxon>Lythraceae</taxon>
        <taxon>Punica</taxon>
    </lineage>
</organism>
<accession>A0A6P8E0U5</accession>